<dbReference type="AlphaFoldDB" id="A0A2V2YME2"/>
<protein>
    <submittedName>
        <fullName evidence="1">Putative OsmC-like protein</fullName>
    </submittedName>
</protein>
<dbReference type="InterPro" id="IPR015946">
    <property type="entry name" value="KH_dom-like_a/b"/>
</dbReference>
<dbReference type="Pfam" id="PF02566">
    <property type="entry name" value="OsmC"/>
    <property type="match status" value="1"/>
</dbReference>
<organism evidence="1 2">
    <name type="scientific">Paenibacillus cellulosilyticus</name>
    <dbReference type="NCBI Taxonomy" id="375489"/>
    <lineage>
        <taxon>Bacteria</taxon>
        <taxon>Bacillati</taxon>
        <taxon>Bacillota</taxon>
        <taxon>Bacilli</taxon>
        <taxon>Bacillales</taxon>
        <taxon>Paenibacillaceae</taxon>
        <taxon>Paenibacillus</taxon>
    </lineage>
</organism>
<accession>A0A2V2YME2</accession>
<dbReference type="SUPFAM" id="SSF82784">
    <property type="entry name" value="OsmC-like"/>
    <property type="match status" value="1"/>
</dbReference>
<gene>
    <name evidence="1" type="ORF">DFQ01_12848</name>
</gene>
<reference evidence="1 2" key="1">
    <citation type="submission" date="2018-05" db="EMBL/GenBank/DDBJ databases">
        <title>Genomic Encyclopedia of Type Strains, Phase III (KMG-III): the genomes of soil and plant-associated and newly described type strains.</title>
        <authorList>
            <person name="Whitman W."/>
        </authorList>
    </citation>
    <scope>NUCLEOTIDE SEQUENCE [LARGE SCALE GENOMIC DNA]</scope>
    <source>
        <strain evidence="1 2">CECT 5696</strain>
    </source>
</reference>
<dbReference type="InterPro" id="IPR036102">
    <property type="entry name" value="OsmC/Ohrsf"/>
</dbReference>
<dbReference type="RefSeq" id="WP_110046569.1">
    <property type="nucleotide sequence ID" value="NZ_CP054612.1"/>
</dbReference>
<proteinExistence type="predicted"/>
<evidence type="ECO:0000313" key="2">
    <source>
        <dbReference type="Proteomes" id="UP000246635"/>
    </source>
</evidence>
<dbReference type="Gene3D" id="3.30.300.20">
    <property type="match status" value="1"/>
</dbReference>
<keyword evidence="2" id="KW-1185">Reference proteome</keyword>
<dbReference type="PANTHER" id="PTHR35368:SF1">
    <property type="entry name" value="HYDROPEROXIDE REDUCTASE"/>
    <property type="match status" value="1"/>
</dbReference>
<dbReference type="OrthoDB" id="1433018at2"/>
<evidence type="ECO:0000313" key="1">
    <source>
        <dbReference type="EMBL" id="PWV95334.1"/>
    </source>
</evidence>
<dbReference type="PANTHER" id="PTHR35368">
    <property type="entry name" value="HYDROPEROXIDE REDUCTASE"/>
    <property type="match status" value="1"/>
</dbReference>
<dbReference type="EMBL" id="QGTQ01000028">
    <property type="protein sequence ID" value="PWV95334.1"/>
    <property type="molecule type" value="Genomic_DNA"/>
</dbReference>
<dbReference type="Proteomes" id="UP000246635">
    <property type="component" value="Unassembled WGS sequence"/>
</dbReference>
<name>A0A2V2YME2_9BACL</name>
<sequence length="146" mass="15988">MAKTVKVTTSWNEDGYVEIESRGHKVISDVRAELGGTDRGLAPGELLIGSLGACQLLVAQLNAKRFDIDIQNLAVELEADSVKDEHNGKSLFPAIKFSIRVESNSPEEKVKAFIDFVENHCPVGATLSSAVQLIQSELIVKRPEYH</sequence>
<dbReference type="InterPro" id="IPR003718">
    <property type="entry name" value="OsmC/Ohr_fam"/>
</dbReference>
<dbReference type="InterPro" id="IPR052924">
    <property type="entry name" value="OsmC/Ohr_hydroprdx_reductase"/>
</dbReference>
<comment type="caution">
    <text evidence="1">The sequence shown here is derived from an EMBL/GenBank/DDBJ whole genome shotgun (WGS) entry which is preliminary data.</text>
</comment>